<dbReference type="InterPro" id="IPR036380">
    <property type="entry name" value="Isochorismatase-like_sf"/>
</dbReference>
<evidence type="ECO:0000256" key="1">
    <source>
        <dbReference type="ARBA" id="ARBA00022801"/>
    </source>
</evidence>
<gene>
    <name evidence="3" type="ORF">VV02_21860</name>
</gene>
<dbReference type="GO" id="GO:0016787">
    <property type="term" value="F:hydrolase activity"/>
    <property type="evidence" value="ECO:0007669"/>
    <property type="project" value="UniProtKB-KW"/>
</dbReference>
<dbReference type="PANTHER" id="PTHR43540">
    <property type="entry name" value="PEROXYUREIDOACRYLATE/UREIDOACRYLATE AMIDOHYDROLASE-RELATED"/>
    <property type="match status" value="1"/>
</dbReference>
<dbReference type="EMBL" id="CP011112">
    <property type="protein sequence ID" value="AKU17886.1"/>
    <property type="molecule type" value="Genomic_DNA"/>
</dbReference>
<reference evidence="3 4" key="1">
    <citation type="submission" date="2015-03" db="EMBL/GenBank/DDBJ databases">
        <title>Luteipulveratus halotolerans sp. nov., a novel actinobacterium (Dermacoccaceae) from Sarawak, Malaysia.</title>
        <authorList>
            <person name="Juboi H."/>
            <person name="Basik A."/>
            <person name="Shamsul S.S."/>
            <person name="Arnold P."/>
            <person name="Schmitt E.K."/>
            <person name="Sanglier J.-J."/>
            <person name="Yeo T."/>
        </authorList>
    </citation>
    <scope>NUCLEOTIDE SEQUENCE [LARGE SCALE GENOMIC DNA]</scope>
    <source>
        <strain evidence="3 4">MN07-A0370</strain>
    </source>
</reference>
<dbReference type="InterPro" id="IPR050272">
    <property type="entry name" value="Isochorismatase-like_hydrls"/>
</dbReference>
<dbReference type="InterPro" id="IPR000868">
    <property type="entry name" value="Isochorismatase-like_dom"/>
</dbReference>
<dbReference type="Proteomes" id="UP000066480">
    <property type="component" value="Chromosome"/>
</dbReference>
<evidence type="ECO:0000259" key="2">
    <source>
        <dbReference type="Pfam" id="PF00857"/>
    </source>
</evidence>
<keyword evidence="1" id="KW-0378">Hydrolase</keyword>
<sequence>MDRSPAQALITIDMQHAFLTGVSPVRDAALLMAAVGTQLHAARTTGSLVVHLQNDGASGSPDEPHAPGWALEVPVRNGEPVFRKSSDDGFAGTGLERVLRANGVTTVSICGLLSEMCVAATARTALAVGFEVILAQDAHRTFDIPDEGPHRPSVSSHLVSRVAEWSLGDQPRFVAYSTDVAFERP</sequence>
<dbReference type="Gene3D" id="3.40.50.850">
    <property type="entry name" value="Isochorismatase-like"/>
    <property type="match status" value="1"/>
</dbReference>
<dbReference type="PANTHER" id="PTHR43540:SF1">
    <property type="entry name" value="ISOCHORISMATASE HYDROLASE"/>
    <property type="match status" value="1"/>
</dbReference>
<dbReference type="OrthoDB" id="3429567at2"/>
<evidence type="ECO:0000313" key="4">
    <source>
        <dbReference type="Proteomes" id="UP000066480"/>
    </source>
</evidence>
<proteinExistence type="predicted"/>
<dbReference type="AlphaFoldDB" id="A0A0K1JME9"/>
<dbReference type="RefSeq" id="WP_052595022.1">
    <property type="nucleotide sequence ID" value="NZ_CP011112.1"/>
</dbReference>
<dbReference type="STRING" id="571913.VV02_21860"/>
<name>A0A0K1JME9_9MICO</name>
<dbReference type="SUPFAM" id="SSF52499">
    <property type="entry name" value="Isochorismatase-like hydrolases"/>
    <property type="match status" value="1"/>
</dbReference>
<feature type="domain" description="Isochorismatase-like" evidence="2">
    <location>
        <begin position="8"/>
        <end position="143"/>
    </location>
</feature>
<organism evidence="3 4">
    <name type="scientific">Luteipulveratus mongoliensis</name>
    <dbReference type="NCBI Taxonomy" id="571913"/>
    <lineage>
        <taxon>Bacteria</taxon>
        <taxon>Bacillati</taxon>
        <taxon>Actinomycetota</taxon>
        <taxon>Actinomycetes</taxon>
        <taxon>Micrococcales</taxon>
        <taxon>Dermacoccaceae</taxon>
        <taxon>Luteipulveratus</taxon>
    </lineage>
</organism>
<accession>A0A0K1JME9</accession>
<dbReference type="KEGG" id="lmoi:VV02_21860"/>
<keyword evidence="4" id="KW-1185">Reference proteome</keyword>
<dbReference type="Pfam" id="PF00857">
    <property type="entry name" value="Isochorismatase"/>
    <property type="match status" value="1"/>
</dbReference>
<protein>
    <recommendedName>
        <fullName evidence="2">Isochorismatase-like domain-containing protein</fullName>
    </recommendedName>
</protein>
<evidence type="ECO:0000313" key="3">
    <source>
        <dbReference type="EMBL" id="AKU17886.1"/>
    </source>
</evidence>